<sequence>MVTDLDISGFVKSVREKLALTQEQLAEKLGCTKGNVSAWERGHHQPSYSQLCDLSSMSGLPLPHEQKSNNKIRDTLDSLGIDPETLSMEQAELVKAVMQVPDSRRGDAKKIINVFSNTDDKPDGKKEETK</sequence>
<dbReference type="InterPro" id="IPR010982">
    <property type="entry name" value="Lambda_DNA-bd_dom_sf"/>
</dbReference>
<dbReference type="CDD" id="cd00093">
    <property type="entry name" value="HTH_XRE"/>
    <property type="match status" value="1"/>
</dbReference>
<gene>
    <name evidence="3" type="ORF">SAMN05216326_12534</name>
</gene>
<dbReference type="GO" id="GO:0003677">
    <property type="term" value="F:DNA binding"/>
    <property type="evidence" value="ECO:0007669"/>
    <property type="project" value="InterPro"/>
</dbReference>
<dbReference type="AlphaFoldDB" id="A0A1I0E8N5"/>
<reference evidence="4" key="1">
    <citation type="submission" date="2016-10" db="EMBL/GenBank/DDBJ databases">
        <authorList>
            <person name="Varghese N."/>
            <person name="Submissions S."/>
        </authorList>
    </citation>
    <scope>NUCLEOTIDE SEQUENCE [LARGE SCALE GENOMIC DNA]</scope>
    <source>
        <strain evidence="4">Nm71</strain>
    </source>
</reference>
<dbReference type="SMART" id="SM00530">
    <property type="entry name" value="HTH_XRE"/>
    <property type="match status" value="1"/>
</dbReference>
<dbReference type="Pfam" id="PF01381">
    <property type="entry name" value="HTH_3"/>
    <property type="match status" value="1"/>
</dbReference>
<dbReference type="SUPFAM" id="SSF47413">
    <property type="entry name" value="lambda repressor-like DNA-binding domains"/>
    <property type="match status" value="1"/>
</dbReference>
<evidence type="ECO:0000313" key="4">
    <source>
        <dbReference type="Proteomes" id="UP000199345"/>
    </source>
</evidence>
<feature type="compositionally biased region" description="Basic and acidic residues" evidence="1">
    <location>
        <begin position="118"/>
        <end position="130"/>
    </location>
</feature>
<feature type="domain" description="HTH cro/C1-type" evidence="2">
    <location>
        <begin position="11"/>
        <end position="55"/>
    </location>
</feature>
<evidence type="ECO:0000256" key="1">
    <source>
        <dbReference type="SAM" id="MobiDB-lite"/>
    </source>
</evidence>
<organism evidence="3 4">
    <name type="scientific">Nitrosomonas marina</name>
    <dbReference type="NCBI Taxonomy" id="917"/>
    <lineage>
        <taxon>Bacteria</taxon>
        <taxon>Pseudomonadati</taxon>
        <taxon>Pseudomonadota</taxon>
        <taxon>Betaproteobacteria</taxon>
        <taxon>Nitrosomonadales</taxon>
        <taxon>Nitrosomonadaceae</taxon>
        <taxon>Nitrosomonas</taxon>
    </lineage>
</organism>
<dbReference type="Proteomes" id="UP000199345">
    <property type="component" value="Unassembled WGS sequence"/>
</dbReference>
<keyword evidence="4" id="KW-1185">Reference proteome</keyword>
<dbReference type="InterPro" id="IPR001387">
    <property type="entry name" value="Cro/C1-type_HTH"/>
</dbReference>
<proteinExistence type="predicted"/>
<evidence type="ECO:0000259" key="2">
    <source>
        <dbReference type="PROSITE" id="PS50943"/>
    </source>
</evidence>
<dbReference type="Gene3D" id="1.10.260.40">
    <property type="entry name" value="lambda repressor-like DNA-binding domains"/>
    <property type="match status" value="1"/>
</dbReference>
<dbReference type="PROSITE" id="PS50943">
    <property type="entry name" value="HTH_CROC1"/>
    <property type="match status" value="1"/>
</dbReference>
<name>A0A1I0E8N5_9PROT</name>
<feature type="region of interest" description="Disordered" evidence="1">
    <location>
        <begin position="107"/>
        <end position="130"/>
    </location>
</feature>
<protein>
    <submittedName>
        <fullName evidence="3">Transcriptional regulator, contains XRE-family HTH domain</fullName>
    </submittedName>
</protein>
<evidence type="ECO:0000313" key="3">
    <source>
        <dbReference type="EMBL" id="SET40722.1"/>
    </source>
</evidence>
<dbReference type="EMBL" id="FOIA01000025">
    <property type="protein sequence ID" value="SET40722.1"/>
    <property type="molecule type" value="Genomic_DNA"/>
</dbReference>
<accession>A0A1I0E8N5</accession>